<reference evidence="1 2" key="1">
    <citation type="journal article" date="2019" name="Int. J. Syst. Evol. Microbiol.">
        <title>Anaerobacillus alkaliphilus sp. nov., a novel alkaliphilic and moderately halophilic bacterium.</title>
        <authorList>
            <person name="Borsodi A.K."/>
            <person name="Aszalos J.M."/>
            <person name="Bihari P."/>
            <person name="Nagy I."/>
            <person name="Schumann P."/>
            <person name="Sproer C."/>
            <person name="Kovacs A.L."/>
            <person name="Boka K."/>
            <person name="Dobosy P."/>
            <person name="Ovari M."/>
            <person name="Szili-Kovacs T."/>
            <person name="Toth E."/>
        </authorList>
    </citation>
    <scope>NUCLEOTIDE SEQUENCE [LARGE SCALE GENOMIC DNA]</scope>
    <source>
        <strain evidence="1 2">B16-10</strain>
    </source>
</reference>
<evidence type="ECO:0008006" key="3">
    <source>
        <dbReference type="Google" id="ProtNLM"/>
    </source>
</evidence>
<dbReference type="AlphaFoldDB" id="A0A4Q0VVT9"/>
<comment type="caution">
    <text evidence="1">The sequence shown here is derived from an EMBL/GenBank/DDBJ whole genome shotgun (WGS) entry which is preliminary data.</text>
</comment>
<name>A0A4Q0VVT9_9BACI</name>
<accession>A0A4Q0VVT9</accession>
<dbReference type="Proteomes" id="UP000290649">
    <property type="component" value="Unassembled WGS sequence"/>
</dbReference>
<evidence type="ECO:0000313" key="1">
    <source>
        <dbReference type="EMBL" id="RXJ02240.1"/>
    </source>
</evidence>
<dbReference type="EMBL" id="QOUX01000026">
    <property type="protein sequence ID" value="RXJ02240.1"/>
    <property type="molecule type" value="Genomic_DNA"/>
</dbReference>
<sequence>MKGEFKNMKNGQIEKFTRFSQFQSVEEFNRHVRGWLEEHARIFSKSERIALMYLSRYAVKVVGVANVKIGTLLKTINEEYNGNGISRSTMKRMIVKAKQIGMLITHELVRENGGQSSNLYVFMRRPEPPKPEKLNPPNKTTSLKTIKEIENRNELDHSYTSEKVPQPFVKLVKCFFDSFQNIEEYWRMTEIAAYKYVYEKNQALKLDVAIQSFKQTIRKMKLSNVKKPIAYYYSVVVSKFEQEFHRELDEIEQDGTKYYGSTFIKMTH</sequence>
<protein>
    <recommendedName>
        <fullName evidence="3">Helix-turn-helix domain-containing protein</fullName>
    </recommendedName>
</protein>
<organism evidence="1 2">
    <name type="scientific">Anaerobacillus alkaliphilus</name>
    <dbReference type="NCBI Taxonomy" id="1548597"/>
    <lineage>
        <taxon>Bacteria</taxon>
        <taxon>Bacillati</taxon>
        <taxon>Bacillota</taxon>
        <taxon>Bacilli</taxon>
        <taxon>Bacillales</taxon>
        <taxon>Bacillaceae</taxon>
        <taxon>Anaerobacillus</taxon>
    </lineage>
</organism>
<dbReference type="OrthoDB" id="2697418at2"/>
<proteinExistence type="predicted"/>
<keyword evidence="2" id="KW-1185">Reference proteome</keyword>
<gene>
    <name evidence="1" type="ORF">DS745_07575</name>
</gene>
<evidence type="ECO:0000313" key="2">
    <source>
        <dbReference type="Proteomes" id="UP000290649"/>
    </source>
</evidence>